<dbReference type="InterPro" id="IPR036249">
    <property type="entry name" value="Thioredoxin-like_sf"/>
</dbReference>
<dbReference type="NCBIfam" id="NF008229">
    <property type="entry name" value="PRK10996.1"/>
    <property type="match status" value="1"/>
</dbReference>
<dbReference type="SUPFAM" id="SSF52833">
    <property type="entry name" value="Thioredoxin-like"/>
    <property type="match status" value="1"/>
</dbReference>
<dbReference type="RefSeq" id="WP_135446464.1">
    <property type="nucleotide sequence ID" value="NZ_SRLE01000017.1"/>
</dbReference>
<dbReference type="InterPro" id="IPR017937">
    <property type="entry name" value="Thioredoxin_CS"/>
</dbReference>
<evidence type="ECO:0000256" key="4">
    <source>
        <dbReference type="ARBA" id="ARBA00022982"/>
    </source>
</evidence>
<dbReference type="Gene3D" id="3.40.30.10">
    <property type="entry name" value="Glutaredoxin"/>
    <property type="match status" value="1"/>
</dbReference>
<dbReference type="InterPro" id="IPR013766">
    <property type="entry name" value="Thioredoxin_domain"/>
</dbReference>
<dbReference type="Proteomes" id="UP000298050">
    <property type="component" value="Unassembled WGS sequence"/>
</dbReference>
<dbReference type="Pfam" id="PF00085">
    <property type="entry name" value="Thioredoxin"/>
    <property type="match status" value="1"/>
</dbReference>
<keyword evidence="2" id="KW-0813">Transport</keyword>
<sequence length="152" mass="16441">MTTAPKLQMVCPQCQAINRVPVARLGDRPACGKCHHALAAGEPVAVDDQGFQRFVANSDLPVVVDFWAPWCGPCRQFAPVFSQAAAQAATRAVFIKLDTEACPTTAAQFQIRSIPTLMVMQRGRELARLSGALPPAQFQQWLEQNLPGPEGA</sequence>
<dbReference type="GO" id="GO:0046872">
    <property type="term" value="F:metal ion binding"/>
    <property type="evidence" value="ECO:0007669"/>
    <property type="project" value="UniProtKB-KW"/>
</dbReference>
<reference evidence="9 10" key="1">
    <citation type="submission" date="2019-04" db="EMBL/GenBank/DDBJ databases">
        <title>Taxonomy of novel Haliea sp. from mangrove soil of West Coast of India.</title>
        <authorList>
            <person name="Verma A."/>
            <person name="Kumar P."/>
            <person name="Krishnamurthi S."/>
        </authorList>
    </citation>
    <scope>NUCLEOTIDE SEQUENCE [LARGE SCALE GENOMIC DNA]</scope>
    <source>
        <strain evidence="9 10">SAOS-164</strain>
    </source>
</reference>
<dbReference type="FunFam" id="3.40.30.10:FF:000001">
    <property type="entry name" value="Thioredoxin"/>
    <property type="match status" value="1"/>
</dbReference>
<keyword evidence="4" id="KW-0249">Electron transport</keyword>
<evidence type="ECO:0000256" key="6">
    <source>
        <dbReference type="ARBA" id="ARBA00023284"/>
    </source>
</evidence>
<dbReference type="CDD" id="cd02947">
    <property type="entry name" value="TRX_family"/>
    <property type="match status" value="1"/>
</dbReference>
<dbReference type="PANTHER" id="PTHR45663">
    <property type="entry name" value="GEO12009P1"/>
    <property type="match status" value="1"/>
</dbReference>
<dbReference type="NCBIfam" id="TIGR01068">
    <property type="entry name" value="thioredoxin"/>
    <property type="match status" value="1"/>
</dbReference>
<dbReference type="OrthoDB" id="9790390at2"/>
<accession>A0A4Z0LUG7</accession>
<dbReference type="PROSITE" id="PS00194">
    <property type="entry name" value="THIOREDOXIN_1"/>
    <property type="match status" value="1"/>
</dbReference>
<keyword evidence="10" id="KW-1185">Reference proteome</keyword>
<dbReference type="PRINTS" id="PR00421">
    <property type="entry name" value="THIOREDOXIN"/>
</dbReference>
<protein>
    <recommendedName>
        <fullName evidence="7">Thioredoxin</fullName>
    </recommendedName>
</protein>
<proteinExistence type="inferred from homology"/>
<dbReference type="AlphaFoldDB" id="A0A4Z0LUG7"/>
<keyword evidence="5" id="KW-1015">Disulfide bond</keyword>
<name>A0A4Z0LUG7_9GAMM</name>
<evidence type="ECO:0000259" key="8">
    <source>
        <dbReference type="PROSITE" id="PS51352"/>
    </source>
</evidence>
<evidence type="ECO:0000256" key="2">
    <source>
        <dbReference type="ARBA" id="ARBA00022448"/>
    </source>
</evidence>
<dbReference type="PANTHER" id="PTHR45663:SF40">
    <property type="entry name" value="THIOREDOXIN 2"/>
    <property type="match status" value="1"/>
</dbReference>
<keyword evidence="6" id="KW-0676">Redox-active center</keyword>
<dbReference type="InterPro" id="IPR005746">
    <property type="entry name" value="Thioredoxin"/>
</dbReference>
<evidence type="ECO:0000256" key="7">
    <source>
        <dbReference type="NCBIfam" id="TIGR01068"/>
    </source>
</evidence>
<gene>
    <name evidence="9" type="primary">trxC</name>
    <name evidence="9" type="ORF">E4634_20040</name>
</gene>
<dbReference type="PROSITE" id="PS51352">
    <property type="entry name" value="THIOREDOXIN_2"/>
    <property type="match status" value="1"/>
</dbReference>
<evidence type="ECO:0000313" key="10">
    <source>
        <dbReference type="Proteomes" id="UP000298050"/>
    </source>
</evidence>
<comment type="similarity">
    <text evidence="1">Belongs to the thioredoxin family.</text>
</comment>
<evidence type="ECO:0000256" key="5">
    <source>
        <dbReference type="ARBA" id="ARBA00023157"/>
    </source>
</evidence>
<evidence type="ECO:0000313" key="9">
    <source>
        <dbReference type="EMBL" id="TGD70899.1"/>
    </source>
</evidence>
<feature type="domain" description="Thioredoxin" evidence="8">
    <location>
        <begin position="23"/>
        <end position="147"/>
    </location>
</feature>
<organism evidence="9 10">
    <name type="scientific">Mangrovimicrobium sediminis</name>
    <dbReference type="NCBI Taxonomy" id="2562682"/>
    <lineage>
        <taxon>Bacteria</taxon>
        <taxon>Pseudomonadati</taxon>
        <taxon>Pseudomonadota</taxon>
        <taxon>Gammaproteobacteria</taxon>
        <taxon>Cellvibrionales</taxon>
        <taxon>Halieaceae</taxon>
        <taxon>Mangrovimicrobium</taxon>
    </lineage>
</organism>
<dbReference type="GO" id="GO:0015035">
    <property type="term" value="F:protein-disulfide reductase activity"/>
    <property type="evidence" value="ECO:0007669"/>
    <property type="project" value="UniProtKB-UniRule"/>
</dbReference>
<dbReference type="InterPro" id="IPR049299">
    <property type="entry name" value="Thio2_N"/>
</dbReference>
<comment type="caution">
    <text evidence="9">The sequence shown here is derived from an EMBL/GenBank/DDBJ whole genome shotgun (WGS) entry which is preliminary data.</text>
</comment>
<dbReference type="EMBL" id="SRLE01000017">
    <property type="protein sequence ID" value="TGD70899.1"/>
    <property type="molecule type" value="Genomic_DNA"/>
</dbReference>
<dbReference type="Pfam" id="PF21352">
    <property type="entry name" value="Zn_ribbon_Thio2"/>
    <property type="match status" value="1"/>
</dbReference>
<keyword evidence="3" id="KW-0479">Metal-binding</keyword>
<evidence type="ECO:0000256" key="1">
    <source>
        <dbReference type="ARBA" id="ARBA00008987"/>
    </source>
</evidence>
<evidence type="ECO:0000256" key="3">
    <source>
        <dbReference type="ARBA" id="ARBA00022723"/>
    </source>
</evidence>
<dbReference type="Gene3D" id="2.30.30.380">
    <property type="entry name" value="Zn-finger domain of Sec23/24"/>
    <property type="match status" value="1"/>
</dbReference>
<dbReference type="GO" id="GO:0005829">
    <property type="term" value="C:cytosol"/>
    <property type="evidence" value="ECO:0007669"/>
    <property type="project" value="TreeGrafter"/>
</dbReference>